<evidence type="ECO:0000313" key="5">
    <source>
        <dbReference type="EMBL" id="MZQ86442.1"/>
    </source>
</evidence>
<dbReference type="InterPro" id="IPR000524">
    <property type="entry name" value="Tscrpt_reg_HTH_GntR"/>
</dbReference>
<evidence type="ECO:0000256" key="1">
    <source>
        <dbReference type="ARBA" id="ARBA00023015"/>
    </source>
</evidence>
<keyword evidence="6" id="KW-1185">Reference proteome</keyword>
<dbReference type="SMART" id="SM00345">
    <property type="entry name" value="HTH_GNTR"/>
    <property type="match status" value="1"/>
</dbReference>
<dbReference type="PANTHER" id="PTHR43537:SF5">
    <property type="entry name" value="UXU OPERON TRANSCRIPTIONAL REGULATOR"/>
    <property type="match status" value="1"/>
</dbReference>
<gene>
    <name evidence="5" type="ORF">GQF01_30505</name>
</gene>
<dbReference type="SUPFAM" id="SSF48008">
    <property type="entry name" value="GntR ligand-binding domain-like"/>
    <property type="match status" value="1"/>
</dbReference>
<keyword evidence="2" id="KW-0238">DNA-binding</keyword>
<name>A0A6L8V9T0_9BACL</name>
<evidence type="ECO:0000256" key="2">
    <source>
        <dbReference type="ARBA" id="ARBA00023125"/>
    </source>
</evidence>
<dbReference type="PROSITE" id="PS50949">
    <property type="entry name" value="HTH_GNTR"/>
    <property type="match status" value="1"/>
</dbReference>
<organism evidence="5 6">
    <name type="scientific">Paenibacillus silvestris</name>
    <dbReference type="NCBI Taxonomy" id="2606219"/>
    <lineage>
        <taxon>Bacteria</taxon>
        <taxon>Bacillati</taxon>
        <taxon>Bacillota</taxon>
        <taxon>Bacilli</taxon>
        <taxon>Bacillales</taxon>
        <taxon>Paenibacillaceae</taxon>
        <taxon>Paenibacillus</taxon>
    </lineage>
</organism>
<dbReference type="PANTHER" id="PTHR43537">
    <property type="entry name" value="TRANSCRIPTIONAL REGULATOR, GNTR FAMILY"/>
    <property type="match status" value="1"/>
</dbReference>
<dbReference type="Gene3D" id="1.20.120.530">
    <property type="entry name" value="GntR ligand-binding domain-like"/>
    <property type="match status" value="1"/>
</dbReference>
<dbReference type="Proteomes" id="UP000481087">
    <property type="component" value="Unassembled WGS sequence"/>
</dbReference>
<evidence type="ECO:0000256" key="3">
    <source>
        <dbReference type="ARBA" id="ARBA00023163"/>
    </source>
</evidence>
<dbReference type="CDD" id="cd07377">
    <property type="entry name" value="WHTH_GntR"/>
    <property type="match status" value="1"/>
</dbReference>
<dbReference type="EMBL" id="WTUZ01000039">
    <property type="protein sequence ID" value="MZQ86442.1"/>
    <property type="molecule type" value="Genomic_DNA"/>
</dbReference>
<dbReference type="SUPFAM" id="SSF46785">
    <property type="entry name" value="Winged helix' DNA-binding domain"/>
    <property type="match status" value="1"/>
</dbReference>
<proteinExistence type="predicted"/>
<dbReference type="InterPro" id="IPR036388">
    <property type="entry name" value="WH-like_DNA-bd_sf"/>
</dbReference>
<dbReference type="GO" id="GO:0003700">
    <property type="term" value="F:DNA-binding transcription factor activity"/>
    <property type="evidence" value="ECO:0007669"/>
    <property type="project" value="InterPro"/>
</dbReference>
<keyword evidence="3" id="KW-0804">Transcription</keyword>
<evidence type="ECO:0000259" key="4">
    <source>
        <dbReference type="PROSITE" id="PS50949"/>
    </source>
</evidence>
<dbReference type="InterPro" id="IPR036390">
    <property type="entry name" value="WH_DNA-bd_sf"/>
</dbReference>
<accession>A0A6L8V9T0</accession>
<comment type="caution">
    <text evidence="5">The sequence shown here is derived from an EMBL/GenBank/DDBJ whole genome shotgun (WGS) entry which is preliminary data.</text>
</comment>
<feature type="domain" description="HTH gntR-type" evidence="4">
    <location>
        <begin position="22"/>
        <end position="89"/>
    </location>
</feature>
<sequence length="233" mass="26978">MVDTRVHPKTSCERTSKHMASVSLIQTAYEYIHRQIMLGEFMPGTLLSENELADSLNMSRTPVRSAITQLEHDGLVVSLKNRGVLVKEPSLKEAMDIMEILFAFQQLALEHIETHGEVPDLKKLKECLDLQLEATGRDAYYLYVKYTLQFAYYFISILNNSAMLKMMELYIDKIVLYATINFKITPHEPHYSGNRVNQAIYDAIAAKDWTEIRRIVKTSHDHNRERMIRLGRI</sequence>
<keyword evidence="1" id="KW-0805">Transcription regulation</keyword>
<evidence type="ECO:0000313" key="6">
    <source>
        <dbReference type="Proteomes" id="UP000481087"/>
    </source>
</evidence>
<dbReference type="Pfam" id="PF07729">
    <property type="entry name" value="FCD"/>
    <property type="match status" value="1"/>
</dbReference>
<dbReference type="InterPro" id="IPR011711">
    <property type="entry name" value="GntR_C"/>
</dbReference>
<reference evidence="5 6" key="1">
    <citation type="submission" date="2019-12" db="EMBL/GenBank/DDBJ databases">
        <title>Paenibacillus sp. nov. sp. isolated from soil.</title>
        <authorList>
            <person name="Kim J."/>
            <person name="Jeong S.E."/>
            <person name="Jung H.S."/>
            <person name="Jeon C.O."/>
        </authorList>
    </citation>
    <scope>NUCLEOTIDE SEQUENCE [LARGE SCALE GENOMIC DNA]</scope>
    <source>
        <strain evidence="5 6">5J-6</strain>
    </source>
</reference>
<dbReference type="PRINTS" id="PR00035">
    <property type="entry name" value="HTHGNTR"/>
</dbReference>
<protein>
    <submittedName>
        <fullName evidence="5">GntR family transcriptional regulator</fullName>
    </submittedName>
</protein>
<dbReference type="Pfam" id="PF00392">
    <property type="entry name" value="GntR"/>
    <property type="match status" value="1"/>
</dbReference>
<dbReference type="InterPro" id="IPR008920">
    <property type="entry name" value="TF_FadR/GntR_C"/>
</dbReference>
<dbReference type="AlphaFoldDB" id="A0A6L8V9T0"/>
<dbReference type="Gene3D" id="1.10.10.10">
    <property type="entry name" value="Winged helix-like DNA-binding domain superfamily/Winged helix DNA-binding domain"/>
    <property type="match status" value="1"/>
</dbReference>
<dbReference type="GO" id="GO:0003677">
    <property type="term" value="F:DNA binding"/>
    <property type="evidence" value="ECO:0007669"/>
    <property type="project" value="UniProtKB-KW"/>
</dbReference>